<dbReference type="AlphaFoldDB" id="A0A8J3C3I9"/>
<dbReference type="Proteomes" id="UP000656042">
    <property type="component" value="Unassembled WGS sequence"/>
</dbReference>
<evidence type="ECO:0000313" key="2">
    <source>
        <dbReference type="Proteomes" id="UP000656042"/>
    </source>
</evidence>
<name>A0A8J3C3I9_9ACTN</name>
<reference evidence="1" key="1">
    <citation type="journal article" date="2014" name="Int. J. Syst. Evol. Microbiol.">
        <title>Complete genome sequence of Corynebacterium casei LMG S-19264T (=DSM 44701T), isolated from a smear-ripened cheese.</title>
        <authorList>
            <consortium name="US DOE Joint Genome Institute (JGI-PGF)"/>
            <person name="Walter F."/>
            <person name="Albersmeier A."/>
            <person name="Kalinowski J."/>
            <person name="Ruckert C."/>
        </authorList>
    </citation>
    <scope>NUCLEOTIDE SEQUENCE</scope>
    <source>
        <strain evidence="1">CGMCC 4.7299</strain>
    </source>
</reference>
<keyword evidence="2" id="KW-1185">Reference proteome</keyword>
<sequence>MAGPGRQPPIFAAWWGGCRAVERAYPRTCRRVPAVGDGQTPQGQRLRLLADDLVAVLDAQTPHLIATSSRDEWERACLYGRTATGLASHDAIVFVKEVLAGGAGG</sequence>
<dbReference type="EMBL" id="BMMX01000033">
    <property type="protein sequence ID" value="GGL09824.1"/>
    <property type="molecule type" value="Genomic_DNA"/>
</dbReference>
<comment type="caution">
    <text evidence="1">The sequence shown here is derived from an EMBL/GenBank/DDBJ whole genome shotgun (WGS) entry which is preliminary data.</text>
</comment>
<organism evidence="1 2">
    <name type="scientific">Mangrovihabitans endophyticus</name>
    <dbReference type="NCBI Taxonomy" id="1751298"/>
    <lineage>
        <taxon>Bacteria</taxon>
        <taxon>Bacillati</taxon>
        <taxon>Actinomycetota</taxon>
        <taxon>Actinomycetes</taxon>
        <taxon>Micromonosporales</taxon>
        <taxon>Micromonosporaceae</taxon>
        <taxon>Mangrovihabitans</taxon>
    </lineage>
</organism>
<accession>A0A8J3C3I9</accession>
<evidence type="ECO:0000313" key="1">
    <source>
        <dbReference type="EMBL" id="GGL09824.1"/>
    </source>
</evidence>
<dbReference type="PROSITE" id="PS51257">
    <property type="entry name" value="PROKAR_LIPOPROTEIN"/>
    <property type="match status" value="1"/>
</dbReference>
<reference evidence="1" key="2">
    <citation type="submission" date="2020-09" db="EMBL/GenBank/DDBJ databases">
        <authorList>
            <person name="Sun Q."/>
            <person name="Zhou Y."/>
        </authorList>
    </citation>
    <scope>NUCLEOTIDE SEQUENCE</scope>
    <source>
        <strain evidence="1">CGMCC 4.7299</strain>
    </source>
</reference>
<gene>
    <name evidence="1" type="ORF">GCM10012284_50670</name>
</gene>
<proteinExistence type="predicted"/>
<protein>
    <submittedName>
        <fullName evidence="1">Uncharacterized protein</fullName>
    </submittedName>
</protein>